<comment type="similarity">
    <text evidence="2 12">Belongs to the peptidase M48B family.</text>
</comment>
<protein>
    <recommendedName>
        <fullName evidence="12">Protease HtpX homolog</fullName>
        <ecNumber evidence="12">3.4.24.-</ecNumber>
    </recommendedName>
</protein>
<evidence type="ECO:0000256" key="3">
    <source>
        <dbReference type="ARBA" id="ARBA00022475"/>
    </source>
</evidence>
<gene>
    <name evidence="12 14" type="primary">htpX</name>
    <name evidence="14" type="ORF">RSPPHO_01125</name>
</gene>
<feature type="binding site" evidence="12">
    <location>
        <position position="134"/>
    </location>
    <ligand>
        <name>Zn(2+)</name>
        <dbReference type="ChEBI" id="CHEBI:29105"/>
        <note>catalytic</note>
    </ligand>
</feature>
<dbReference type="PANTHER" id="PTHR43221:SF1">
    <property type="entry name" value="PROTEASE HTPX"/>
    <property type="match status" value="1"/>
</dbReference>
<comment type="cofactor">
    <cofactor evidence="12">
        <name>Zn(2+)</name>
        <dbReference type="ChEBI" id="CHEBI:29105"/>
    </cofactor>
    <text evidence="12">Binds 1 zinc ion per subunit.</text>
</comment>
<keyword evidence="7 12" id="KW-0378">Hydrolase</keyword>
<evidence type="ECO:0000256" key="6">
    <source>
        <dbReference type="ARBA" id="ARBA00022723"/>
    </source>
</evidence>
<dbReference type="InterPro" id="IPR050083">
    <property type="entry name" value="HtpX_protease"/>
</dbReference>
<dbReference type="AlphaFoldDB" id="H6SS72"/>
<evidence type="ECO:0000256" key="8">
    <source>
        <dbReference type="ARBA" id="ARBA00022833"/>
    </source>
</evidence>
<dbReference type="Proteomes" id="UP000033220">
    <property type="component" value="Chromosome DSM 122"/>
</dbReference>
<keyword evidence="4 12" id="KW-0645">Protease</keyword>
<feature type="binding site" evidence="12">
    <location>
        <position position="130"/>
    </location>
    <ligand>
        <name>Zn(2+)</name>
        <dbReference type="ChEBI" id="CHEBI:29105"/>
        <note>catalytic</note>
    </ligand>
</feature>
<dbReference type="eggNOG" id="COG0501">
    <property type="taxonomic scope" value="Bacteria"/>
</dbReference>
<evidence type="ECO:0000256" key="5">
    <source>
        <dbReference type="ARBA" id="ARBA00022692"/>
    </source>
</evidence>
<proteinExistence type="inferred from homology"/>
<dbReference type="EC" id="3.4.24.-" evidence="12"/>
<comment type="subcellular location">
    <subcellularLocation>
        <location evidence="1 12">Cell membrane</location>
        <topology evidence="1 12">Multi-pass membrane protein</topology>
    </subcellularLocation>
</comment>
<dbReference type="HAMAP" id="MF_00188">
    <property type="entry name" value="Pept_M48_protease_HtpX"/>
    <property type="match status" value="1"/>
</dbReference>
<evidence type="ECO:0000256" key="12">
    <source>
        <dbReference type="HAMAP-Rule" id="MF_00188"/>
    </source>
</evidence>
<name>H6SS72_PARPM</name>
<dbReference type="NCBIfam" id="NF002363">
    <property type="entry name" value="PRK01345.1"/>
    <property type="match status" value="1"/>
</dbReference>
<evidence type="ECO:0000256" key="4">
    <source>
        <dbReference type="ARBA" id="ARBA00022670"/>
    </source>
</evidence>
<evidence type="ECO:0000256" key="7">
    <source>
        <dbReference type="ARBA" id="ARBA00022801"/>
    </source>
</evidence>
<dbReference type="RefSeq" id="WP_014414391.1">
    <property type="nucleotide sequence ID" value="NC_017059.1"/>
</dbReference>
<dbReference type="Pfam" id="PF01435">
    <property type="entry name" value="Peptidase_M48"/>
    <property type="match status" value="1"/>
</dbReference>
<feature type="active site" evidence="12">
    <location>
        <position position="131"/>
    </location>
</feature>
<dbReference type="CDD" id="cd07336">
    <property type="entry name" value="M48B_HtpX_like"/>
    <property type="match status" value="1"/>
</dbReference>
<dbReference type="NCBIfam" id="NF002826">
    <property type="entry name" value="PRK03001.1"/>
    <property type="match status" value="1"/>
</dbReference>
<dbReference type="STRING" id="1150469.RSPPHO_01125"/>
<evidence type="ECO:0000256" key="11">
    <source>
        <dbReference type="ARBA" id="ARBA00023136"/>
    </source>
</evidence>
<evidence type="ECO:0000256" key="10">
    <source>
        <dbReference type="ARBA" id="ARBA00023049"/>
    </source>
</evidence>
<keyword evidence="9 12" id="KW-1133">Transmembrane helix</keyword>
<sequence>MSFARVALLLAVLTALFMGVGTLIAGQAGMIIALVLALGMNALAYWTSDKLVLRMHNAVEVDAQSAPDYYGIVAELARRAEIPMPRVYIIHTEQPNAFATGRNPKNAAVAATTGLLARLTPEELAGVMAHELAHVKHYDTLTMTLTASLAGAVSMLANFAFLFSGSNGNDRENGGSALGAVGTLVLMLLAPFAAMLVQMAISRTGEYRADAAGAEICGQPMWLANALEKIEHAARGIVNPSAEQSPATAHLFIINPLNGRAMDNLFTTHPSTANRIARLRQMAGLSPRLSGPWG</sequence>
<evidence type="ECO:0000259" key="13">
    <source>
        <dbReference type="Pfam" id="PF01435"/>
    </source>
</evidence>
<keyword evidence="11 12" id="KW-0472">Membrane</keyword>
<reference evidence="14 15" key="1">
    <citation type="submission" date="2012-02" db="EMBL/GenBank/DDBJ databases">
        <title>Shotgun genome sequence of Phaeospirillum photometricum DSM 122.</title>
        <authorList>
            <person name="Duquesne K."/>
            <person name="Sturgis J."/>
        </authorList>
    </citation>
    <scope>NUCLEOTIDE SEQUENCE [LARGE SCALE GENOMIC DNA]</scope>
    <source>
        <strain evidence="15">DSM122</strain>
    </source>
</reference>
<dbReference type="InterPro" id="IPR022919">
    <property type="entry name" value="Pept_M48_protease_HtpX"/>
</dbReference>
<evidence type="ECO:0000313" key="14">
    <source>
        <dbReference type="EMBL" id="CCG07751.1"/>
    </source>
</evidence>
<dbReference type="GO" id="GO:0008270">
    <property type="term" value="F:zinc ion binding"/>
    <property type="evidence" value="ECO:0007669"/>
    <property type="project" value="UniProtKB-UniRule"/>
</dbReference>
<dbReference type="EMBL" id="HE663493">
    <property type="protein sequence ID" value="CCG07751.1"/>
    <property type="molecule type" value="Genomic_DNA"/>
</dbReference>
<dbReference type="InterPro" id="IPR001915">
    <property type="entry name" value="Peptidase_M48"/>
</dbReference>
<keyword evidence="15" id="KW-1185">Reference proteome</keyword>
<organism evidence="14 15">
    <name type="scientific">Pararhodospirillum photometricum DSM 122</name>
    <dbReference type="NCBI Taxonomy" id="1150469"/>
    <lineage>
        <taxon>Bacteria</taxon>
        <taxon>Pseudomonadati</taxon>
        <taxon>Pseudomonadota</taxon>
        <taxon>Alphaproteobacteria</taxon>
        <taxon>Rhodospirillales</taxon>
        <taxon>Rhodospirillaceae</taxon>
        <taxon>Pararhodospirillum</taxon>
    </lineage>
</organism>
<evidence type="ECO:0000313" key="15">
    <source>
        <dbReference type="Proteomes" id="UP000033220"/>
    </source>
</evidence>
<keyword evidence="3 12" id="KW-1003">Cell membrane</keyword>
<feature type="transmembrane region" description="Helical" evidence="12">
    <location>
        <begin position="175"/>
        <end position="197"/>
    </location>
</feature>
<dbReference type="PANTHER" id="PTHR43221">
    <property type="entry name" value="PROTEASE HTPX"/>
    <property type="match status" value="1"/>
</dbReference>
<dbReference type="GO" id="GO:0006508">
    <property type="term" value="P:proteolysis"/>
    <property type="evidence" value="ECO:0007669"/>
    <property type="project" value="UniProtKB-KW"/>
</dbReference>
<feature type="binding site" evidence="12">
    <location>
        <position position="206"/>
    </location>
    <ligand>
        <name>Zn(2+)</name>
        <dbReference type="ChEBI" id="CHEBI:29105"/>
        <note>catalytic</note>
    </ligand>
</feature>
<keyword evidence="5 12" id="KW-0812">Transmembrane</keyword>
<feature type="transmembrane region" description="Helical" evidence="12">
    <location>
        <begin position="141"/>
        <end position="163"/>
    </location>
</feature>
<evidence type="ECO:0000256" key="9">
    <source>
        <dbReference type="ARBA" id="ARBA00022989"/>
    </source>
</evidence>
<dbReference type="GO" id="GO:0004222">
    <property type="term" value="F:metalloendopeptidase activity"/>
    <property type="evidence" value="ECO:0007669"/>
    <property type="project" value="UniProtKB-UniRule"/>
</dbReference>
<evidence type="ECO:0000256" key="2">
    <source>
        <dbReference type="ARBA" id="ARBA00009779"/>
    </source>
</evidence>
<dbReference type="KEGG" id="rpm:RSPPHO_01125"/>
<feature type="transmembrane region" description="Helical" evidence="12">
    <location>
        <begin position="31"/>
        <end position="48"/>
    </location>
</feature>
<dbReference type="GO" id="GO:0005886">
    <property type="term" value="C:plasma membrane"/>
    <property type="evidence" value="ECO:0007669"/>
    <property type="project" value="UniProtKB-SubCell"/>
</dbReference>
<dbReference type="HOGENOM" id="CLU_042266_3_0_5"/>
<keyword evidence="8 12" id="KW-0862">Zinc</keyword>
<keyword evidence="6 12" id="KW-0479">Metal-binding</keyword>
<accession>H6SS72</accession>
<keyword evidence="10 12" id="KW-0482">Metalloprotease</keyword>
<dbReference type="OrthoDB" id="15218at2"/>
<dbReference type="Gene3D" id="3.30.2010.10">
    <property type="entry name" value="Metalloproteases ('zincins'), catalytic domain"/>
    <property type="match status" value="1"/>
</dbReference>
<dbReference type="PATRIC" id="fig|1150469.3.peg.1275"/>
<evidence type="ECO:0000256" key="1">
    <source>
        <dbReference type="ARBA" id="ARBA00004651"/>
    </source>
</evidence>
<feature type="domain" description="Peptidase M48" evidence="13">
    <location>
        <begin position="72"/>
        <end position="282"/>
    </location>
</feature>